<dbReference type="RefSeq" id="WP_203174322.1">
    <property type="nucleotide sequence ID" value="NZ_JAEVHM010000025.1"/>
</dbReference>
<gene>
    <name evidence="1" type="ORF">JNW91_08375</name>
</gene>
<organism evidence="1 2">
    <name type="scientific">Micromonospora parastrephiae</name>
    <dbReference type="NCBI Taxonomy" id="2806101"/>
    <lineage>
        <taxon>Bacteria</taxon>
        <taxon>Bacillati</taxon>
        <taxon>Actinomycetota</taxon>
        <taxon>Actinomycetes</taxon>
        <taxon>Micromonosporales</taxon>
        <taxon>Micromonosporaceae</taxon>
        <taxon>Micromonospora</taxon>
    </lineage>
</organism>
<sequence>MGGDRSDRPPTSLPALGRANLGALAGHTARAGLTAPAVPLRPVGHLD</sequence>
<accession>A0ABS1XRI5</accession>
<reference evidence="1 2" key="1">
    <citation type="submission" date="2021-01" db="EMBL/GenBank/DDBJ databases">
        <title>Draft genome sequence of Micromonospora sp. strain STR1_7.</title>
        <authorList>
            <person name="Karlyshev A."/>
            <person name="Jawad R."/>
        </authorList>
    </citation>
    <scope>NUCLEOTIDE SEQUENCE [LARGE SCALE GENOMIC DNA]</scope>
    <source>
        <strain evidence="1 2">STR1-7</strain>
    </source>
</reference>
<keyword evidence="2" id="KW-1185">Reference proteome</keyword>
<proteinExistence type="predicted"/>
<dbReference type="Proteomes" id="UP000601027">
    <property type="component" value="Unassembled WGS sequence"/>
</dbReference>
<comment type="caution">
    <text evidence="1">The sequence shown here is derived from an EMBL/GenBank/DDBJ whole genome shotgun (WGS) entry which is preliminary data.</text>
</comment>
<dbReference type="EMBL" id="JAEVHM010000025">
    <property type="protein sequence ID" value="MBM0231870.1"/>
    <property type="molecule type" value="Genomic_DNA"/>
</dbReference>
<evidence type="ECO:0000313" key="1">
    <source>
        <dbReference type="EMBL" id="MBM0231870.1"/>
    </source>
</evidence>
<name>A0ABS1XRI5_9ACTN</name>
<evidence type="ECO:0000313" key="2">
    <source>
        <dbReference type="Proteomes" id="UP000601027"/>
    </source>
</evidence>
<protein>
    <submittedName>
        <fullName evidence="1">Uncharacterized protein</fullName>
    </submittedName>
</protein>